<accession>A0A9P3CRX3</accession>
<keyword evidence="2" id="KW-0378">Hydrolase</keyword>
<gene>
    <name evidence="6" type="ORF">CKM354_001090800</name>
</gene>
<dbReference type="Pfam" id="PF00561">
    <property type="entry name" value="Abhydrolase_1"/>
    <property type="match status" value="1"/>
</dbReference>
<dbReference type="InterPro" id="IPR029058">
    <property type="entry name" value="AB_hydrolase_fold"/>
</dbReference>
<proteinExistence type="inferred from homology"/>
<dbReference type="OrthoDB" id="425534at2759"/>
<dbReference type="GO" id="GO:0016787">
    <property type="term" value="F:hydrolase activity"/>
    <property type="evidence" value="ECO:0007669"/>
    <property type="project" value="UniProtKB-KW"/>
</dbReference>
<comment type="caution">
    <text evidence="6">The sequence shown here is derived from an EMBL/GenBank/DDBJ whole genome shotgun (WGS) entry which is preliminary data.</text>
</comment>
<dbReference type="RefSeq" id="XP_044662315.1">
    <property type="nucleotide sequence ID" value="XM_044806380.1"/>
</dbReference>
<dbReference type="Pfam" id="PF08386">
    <property type="entry name" value="Abhydrolase_4"/>
    <property type="match status" value="1"/>
</dbReference>
<evidence type="ECO:0000259" key="5">
    <source>
        <dbReference type="Pfam" id="PF08386"/>
    </source>
</evidence>
<feature type="chain" id="PRO_5040376484" description="AB hydrolase-1 domain-containing protein" evidence="3">
    <location>
        <begin position="17"/>
        <end position="514"/>
    </location>
</feature>
<dbReference type="Gene3D" id="3.40.50.1820">
    <property type="entry name" value="alpha/beta hydrolase"/>
    <property type="match status" value="1"/>
</dbReference>
<feature type="domain" description="Peptidase S33 tripeptidyl aminopeptidase-like C-terminal" evidence="5">
    <location>
        <begin position="404"/>
        <end position="508"/>
    </location>
</feature>
<dbReference type="AlphaFoldDB" id="A0A9P3CRX3"/>
<name>A0A9P3CRX3_9PEZI</name>
<evidence type="ECO:0000256" key="3">
    <source>
        <dbReference type="SAM" id="SignalP"/>
    </source>
</evidence>
<dbReference type="PANTHER" id="PTHR43248">
    <property type="entry name" value="2-SUCCINYL-6-HYDROXY-2,4-CYCLOHEXADIENE-1-CARBOXYLATE SYNTHASE"/>
    <property type="match status" value="1"/>
</dbReference>
<evidence type="ECO:0000256" key="1">
    <source>
        <dbReference type="ARBA" id="ARBA00010088"/>
    </source>
</evidence>
<dbReference type="GeneID" id="68296483"/>
<dbReference type="InterPro" id="IPR000073">
    <property type="entry name" value="AB_hydrolase_1"/>
</dbReference>
<feature type="domain" description="AB hydrolase-1" evidence="4">
    <location>
        <begin position="79"/>
        <end position="261"/>
    </location>
</feature>
<dbReference type="PANTHER" id="PTHR43248:SF25">
    <property type="entry name" value="AB HYDROLASE-1 DOMAIN-CONTAINING PROTEIN-RELATED"/>
    <property type="match status" value="1"/>
</dbReference>
<dbReference type="InterPro" id="IPR013595">
    <property type="entry name" value="Pept_S33_TAP-like_C"/>
</dbReference>
<evidence type="ECO:0000256" key="2">
    <source>
        <dbReference type="ARBA" id="ARBA00022801"/>
    </source>
</evidence>
<reference evidence="6 7" key="1">
    <citation type="submission" date="2021-01" db="EMBL/GenBank/DDBJ databases">
        <title>Cercospora kikuchii MAFF 305040 whole genome shotgun sequence.</title>
        <authorList>
            <person name="Kashiwa T."/>
            <person name="Suzuki T."/>
        </authorList>
    </citation>
    <scope>NUCLEOTIDE SEQUENCE [LARGE SCALE GENOMIC DNA]</scope>
    <source>
        <strain evidence="6 7">MAFF 305040</strain>
    </source>
</reference>
<keyword evidence="7" id="KW-1185">Reference proteome</keyword>
<feature type="signal peptide" evidence="3">
    <location>
        <begin position="1"/>
        <end position="16"/>
    </location>
</feature>
<dbReference type="InterPro" id="IPR051601">
    <property type="entry name" value="Serine_prot/Carboxylest_S33"/>
</dbReference>
<evidence type="ECO:0008006" key="8">
    <source>
        <dbReference type="Google" id="ProtNLM"/>
    </source>
</evidence>
<comment type="similarity">
    <text evidence="1">Belongs to the peptidase S33 family.</text>
</comment>
<dbReference type="EMBL" id="BOLY01000007">
    <property type="protein sequence ID" value="GIZ47828.1"/>
    <property type="molecule type" value="Genomic_DNA"/>
</dbReference>
<evidence type="ECO:0000313" key="7">
    <source>
        <dbReference type="Proteomes" id="UP000825890"/>
    </source>
</evidence>
<evidence type="ECO:0000313" key="6">
    <source>
        <dbReference type="EMBL" id="GIZ47828.1"/>
    </source>
</evidence>
<sequence length="514" mass="57406">MLFSIWALSVLPKVFATTTPTLTGFEKNVQWQPCLDAKLPLFCANLSLPVDWNKPDGEHFDLFLSKIAAKKQDAKIGNLFFNPGGPGEGPGKDLQQSDKAPYSYNYWNHNPLTEHFDFIAIDPRGTGNSRPVLCDPEVWRKETRYFPQTEDEFNRLKSQFEAMGQSCYNQTGDWLRYIDTASSAKDIEAVRIALGDESMSFLGTSYGTQLGAQYAELFPGNIRAMVLDSVLDHSELDPFDNWVRESAGYEMVAEGFFDWCEGAGRSCVLSGVDNLPAWFDNLVDRLNEHPVEFFSPEPCDGDPIDCGNRIYGDKVTDQLANFIAFPNPGPTWQETAFHLAMLESRGTPGRFQDTPRREGNASQTYSFIAIFCADAISDQTKPDYATIREGVEYARSAFPHTRGNTGAWTRLFFCPFWPVPSSNPPHELTTFKDGNLKLATPILIVNAYQDPLTRYDSAVNLQRQFGDANAVLLSRDGFGHLSEPFPGAVSDAIYDYLIDLKVPAHGTVLKNLGL</sequence>
<organism evidence="6 7">
    <name type="scientific">Cercospora kikuchii</name>
    <dbReference type="NCBI Taxonomy" id="84275"/>
    <lineage>
        <taxon>Eukaryota</taxon>
        <taxon>Fungi</taxon>
        <taxon>Dikarya</taxon>
        <taxon>Ascomycota</taxon>
        <taxon>Pezizomycotina</taxon>
        <taxon>Dothideomycetes</taxon>
        <taxon>Dothideomycetidae</taxon>
        <taxon>Mycosphaerellales</taxon>
        <taxon>Mycosphaerellaceae</taxon>
        <taxon>Cercospora</taxon>
    </lineage>
</organism>
<protein>
    <recommendedName>
        <fullName evidence="8">AB hydrolase-1 domain-containing protein</fullName>
    </recommendedName>
</protein>
<evidence type="ECO:0000259" key="4">
    <source>
        <dbReference type="Pfam" id="PF00561"/>
    </source>
</evidence>
<dbReference type="Proteomes" id="UP000825890">
    <property type="component" value="Unassembled WGS sequence"/>
</dbReference>
<dbReference type="SUPFAM" id="SSF53474">
    <property type="entry name" value="alpha/beta-Hydrolases"/>
    <property type="match status" value="1"/>
</dbReference>
<keyword evidence="3" id="KW-0732">Signal</keyword>